<dbReference type="Gene3D" id="3.40.50.300">
    <property type="entry name" value="P-loop containing nucleotide triphosphate hydrolases"/>
    <property type="match status" value="3"/>
</dbReference>
<keyword evidence="4 9" id="KW-0067">ATP-binding</keyword>
<evidence type="ECO:0000256" key="3">
    <source>
        <dbReference type="ARBA" id="ARBA00022806"/>
    </source>
</evidence>
<dbReference type="GO" id="GO:0000725">
    <property type="term" value="P:recombinational repair"/>
    <property type="evidence" value="ECO:0007669"/>
    <property type="project" value="TreeGrafter"/>
</dbReference>
<reference evidence="12" key="1">
    <citation type="submission" date="2017-09" db="EMBL/GenBank/DDBJ databases">
        <authorList>
            <person name="Varghese N."/>
            <person name="Submissions S."/>
        </authorList>
    </citation>
    <scope>NUCLEOTIDE SEQUENCE [LARGE SCALE GENOMIC DNA]</scope>
    <source>
        <strain evidence="12">C7</strain>
    </source>
</reference>
<dbReference type="InterPro" id="IPR014016">
    <property type="entry name" value="UvrD-like_ATP-bd"/>
</dbReference>
<dbReference type="Gene3D" id="3.30.65.10">
    <property type="entry name" value="Bacterial Topoisomerase I, domain 1"/>
    <property type="match status" value="1"/>
</dbReference>
<dbReference type="GO" id="GO:0003916">
    <property type="term" value="F:DNA topoisomerase activity"/>
    <property type="evidence" value="ECO:0007669"/>
    <property type="project" value="InterPro"/>
</dbReference>
<dbReference type="Gene3D" id="3.40.91.30">
    <property type="match status" value="1"/>
</dbReference>
<dbReference type="SUPFAM" id="SSF57783">
    <property type="entry name" value="Zinc beta-ribbon"/>
    <property type="match status" value="1"/>
</dbReference>
<dbReference type="GO" id="GO:0005524">
    <property type="term" value="F:ATP binding"/>
    <property type="evidence" value="ECO:0007669"/>
    <property type="project" value="UniProtKB-UniRule"/>
</dbReference>
<feature type="domain" description="UvrD-like helicase ATP-binding" evidence="10">
    <location>
        <begin position="200"/>
        <end position="673"/>
    </location>
</feature>
<dbReference type="PANTHER" id="PTHR11070:SF63">
    <property type="entry name" value="DNA HELICASE IV"/>
    <property type="match status" value="1"/>
</dbReference>
<dbReference type="EC" id="5.6.2.4" evidence="7"/>
<dbReference type="AlphaFoldDB" id="A0A2C9CWJ7"/>
<organism evidence="11 12">
    <name type="scientific">Pontivivens marinum</name>
    <dbReference type="NCBI Taxonomy" id="1690039"/>
    <lineage>
        <taxon>Bacteria</taxon>
        <taxon>Pseudomonadati</taxon>
        <taxon>Pseudomonadota</taxon>
        <taxon>Alphaproteobacteria</taxon>
        <taxon>Rhodobacterales</taxon>
        <taxon>Paracoccaceae</taxon>
        <taxon>Pontivivens</taxon>
    </lineage>
</organism>
<evidence type="ECO:0000256" key="5">
    <source>
        <dbReference type="ARBA" id="ARBA00023235"/>
    </source>
</evidence>
<dbReference type="GO" id="GO:0006265">
    <property type="term" value="P:DNA topological change"/>
    <property type="evidence" value="ECO:0007669"/>
    <property type="project" value="InterPro"/>
</dbReference>
<dbReference type="SUPFAM" id="SSF52540">
    <property type="entry name" value="P-loop containing nucleoside triphosphate hydrolases"/>
    <property type="match status" value="1"/>
</dbReference>
<dbReference type="Proteomes" id="UP000220034">
    <property type="component" value="Unassembled WGS sequence"/>
</dbReference>
<dbReference type="PANTHER" id="PTHR11070">
    <property type="entry name" value="UVRD / RECB / PCRA DNA HELICASE FAMILY MEMBER"/>
    <property type="match status" value="1"/>
</dbReference>
<sequence length="982" mass="109510">MIRLQQRPLLGLLVNPFGKTAKALELNGDLLQITKGRHTRSLLLETVTAAPVVRKGTFGAMLTIAYDSGGDVVLKGAAKADAAAFSETFRNAWICFNRTAFDKDASRFDRIHAGVRALAHPARYPAACQIAPLLNDARALDASLLSKLQPEAIGADAPRRIAIVQQFASDAQTERSKSIAAFVDAELDRWRDFFDTVESQPLTPEQRLSVVVDEDATLVLAGAGSGKTSVITAKAAYLLKAGIREPEEILLLAFAKNAAEEMSERVEARSGVPIVARTFHALAYDIIGIVEGSKPALADHATDDMAFSNLIKQILKDLVHRLSDVSQAIIQFFAHFLVEPKTEWDFKTKHDFYTHMESQDLRTLQGEKVKSYEELQIANWLYENGVEYEYEPIYEHKIPETGRRDYQPDFHLTESGIYIEHFGVRRQKVADGSERLVTAPFVEREPYLAGMEWKRQVHADHETILIETYSYERQEGRLLTGLAEKLAPHVTLKPRPADTIYDQIVELNQVDDFSKLLGTFLRKYKSGGYSLDDCEAKSDRMKLGKRAKAFLDVFAPVFEEYEKRLEGRIDFEDMILRAAHYAETGRYVSPFRHILIDEFQDISQSRARLVKALKAQQPDARIFAVGDDWQSIFRFAGSDIHLMRQFGAEFGGTFDNASGVHRTVDLGRTFRSVDQIAFAARTFVLRNPAQIEKQVIPAGTATEPAINIVAVPRAEDERKLSDVLAALSTGSNTDAKPASVLLLGRYRFNEPRMHELRRRFPQLQISFKTIHASKGLQADHVILLNADSGRIGFPSGIVDDPLLSLVSPEEEAFENAEERRVMYVAMTRAKYTLTLLASHSRPSSFVTELRKDPAYDIAAAPDAEPDVHVCGECGGRLLGVTGKDGRIWYRCEHVQHCGNLLLACPSCGTALPRKAEGMTEVRCGCGASYPSCPDCTDGWLVERKGRYGGFLGCVRYPTCVGKAKIATSKRPTTAKPRRRKRP</sequence>
<dbReference type="OrthoDB" id="5298826at2"/>
<keyword evidence="3 9" id="KW-0347">Helicase</keyword>
<dbReference type="Pfam" id="PF01396">
    <property type="entry name" value="Zn_ribbon_Top1"/>
    <property type="match status" value="1"/>
</dbReference>
<dbReference type="GO" id="GO:0043138">
    <property type="term" value="F:3'-5' DNA helicase activity"/>
    <property type="evidence" value="ECO:0007669"/>
    <property type="project" value="UniProtKB-EC"/>
</dbReference>
<dbReference type="GO" id="GO:0003677">
    <property type="term" value="F:DNA binding"/>
    <property type="evidence" value="ECO:0007669"/>
    <property type="project" value="InterPro"/>
</dbReference>
<keyword evidence="1 9" id="KW-0547">Nucleotide-binding</keyword>
<dbReference type="InterPro" id="IPR027417">
    <property type="entry name" value="P-loop_NTPase"/>
</dbReference>
<dbReference type="GO" id="GO:0005694">
    <property type="term" value="C:chromosome"/>
    <property type="evidence" value="ECO:0007669"/>
    <property type="project" value="InterPro"/>
</dbReference>
<dbReference type="InterPro" id="IPR014017">
    <property type="entry name" value="DNA_helicase_UvrD-like_C"/>
</dbReference>
<dbReference type="GO" id="GO:0016887">
    <property type="term" value="F:ATP hydrolysis activity"/>
    <property type="evidence" value="ECO:0007669"/>
    <property type="project" value="RHEA"/>
</dbReference>
<dbReference type="Pfam" id="PF00580">
    <property type="entry name" value="UvrD-helicase"/>
    <property type="match status" value="1"/>
</dbReference>
<evidence type="ECO:0000256" key="2">
    <source>
        <dbReference type="ARBA" id="ARBA00022801"/>
    </source>
</evidence>
<name>A0A2C9CWJ7_9RHOB</name>
<dbReference type="EMBL" id="OCTN01000015">
    <property type="protein sequence ID" value="SOH95674.1"/>
    <property type="molecule type" value="Genomic_DNA"/>
</dbReference>
<evidence type="ECO:0000259" key="10">
    <source>
        <dbReference type="PROSITE" id="PS51198"/>
    </source>
</evidence>
<evidence type="ECO:0000256" key="9">
    <source>
        <dbReference type="PROSITE-ProRule" id="PRU00560"/>
    </source>
</evidence>
<proteinExistence type="predicted"/>
<gene>
    <name evidence="11" type="ORF">SAMN06273572_11517</name>
</gene>
<evidence type="ECO:0000256" key="7">
    <source>
        <dbReference type="ARBA" id="ARBA00034808"/>
    </source>
</evidence>
<evidence type="ECO:0000313" key="12">
    <source>
        <dbReference type="Proteomes" id="UP000220034"/>
    </source>
</evidence>
<feature type="binding site" evidence="9">
    <location>
        <begin position="221"/>
        <end position="228"/>
    </location>
    <ligand>
        <name>ATP</name>
        <dbReference type="ChEBI" id="CHEBI:30616"/>
    </ligand>
</feature>
<keyword evidence="5" id="KW-0413">Isomerase</keyword>
<comment type="catalytic activity">
    <reaction evidence="8">
        <text>ATP + H2O = ADP + phosphate + H(+)</text>
        <dbReference type="Rhea" id="RHEA:13065"/>
        <dbReference type="ChEBI" id="CHEBI:15377"/>
        <dbReference type="ChEBI" id="CHEBI:15378"/>
        <dbReference type="ChEBI" id="CHEBI:30616"/>
        <dbReference type="ChEBI" id="CHEBI:43474"/>
        <dbReference type="ChEBI" id="CHEBI:456216"/>
        <dbReference type="EC" id="5.6.2.4"/>
    </reaction>
</comment>
<dbReference type="InterPro" id="IPR000212">
    <property type="entry name" value="DNA_helicase_UvrD/REP"/>
</dbReference>
<accession>A0A2C9CWJ7</accession>
<dbReference type="GO" id="GO:0005829">
    <property type="term" value="C:cytosol"/>
    <property type="evidence" value="ECO:0007669"/>
    <property type="project" value="TreeGrafter"/>
</dbReference>
<comment type="catalytic activity">
    <reaction evidence="6">
        <text>Couples ATP hydrolysis with the unwinding of duplex DNA by translocating in the 3'-5' direction.</text>
        <dbReference type="EC" id="5.6.2.4"/>
    </reaction>
</comment>
<evidence type="ECO:0000256" key="1">
    <source>
        <dbReference type="ARBA" id="ARBA00022741"/>
    </source>
</evidence>
<dbReference type="InterPro" id="IPR013498">
    <property type="entry name" value="Topo_IA_Znf"/>
</dbReference>
<keyword evidence="2 9" id="KW-0378">Hydrolase</keyword>
<evidence type="ECO:0000256" key="8">
    <source>
        <dbReference type="ARBA" id="ARBA00048988"/>
    </source>
</evidence>
<protein>
    <recommendedName>
        <fullName evidence="7">DNA 3'-5' helicase</fullName>
        <ecNumber evidence="7">5.6.2.4</ecNumber>
    </recommendedName>
</protein>
<evidence type="ECO:0000256" key="4">
    <source>
        <dbReference type="ARBA" id="ARBA00022840"/>
    </source>
</evidence>
<evidence type="ECO:0000313" key="11">
    <source>
        <dbReference type="EMBL" id="SOH95674.1"/>
    </source>
</evidence>
<evidence type="ECO:0000256" key="6">
    <source>
        <dbReference type="ARBA" id="ARBA00034617"/>
    </source>
</evidence>
<dbReference type="PROSITE" id="PS51198">
    <property type="entry name" value="UVRD_HELICASE_ATP_BIND"/>
    <property type="match status" value="1"/>
</dbReference>
<dbReference type="Pfam" id="PF13361">
    <property type="entry name" value="UvrD_C"/>
    <property type="match status" value="1"/>
</dbReference>
<keyword evidence="12" id="KW-1185">Reference proteome</keyword>